<dbReference type="AlphaFoldDB" id="A0A9W6V005"/>
<dbReference type="CDD" id="cd06170">
    <property type="entry name" value="LuxR_C_like"/>
    <property type="match status" value="1"/>
</dbReference>
<evidence type="ECO:0000259" key="1">
    <source>
        <dbReference type="PROSITE" id="PS50043"/>
    </source>
</evidence>
<dbReference type="EMBL" id="BSSA01000007">
    <property type="protein sequence ID" value="GLW70279.1"/>
    <property type="molecule type" value="Genomic_DNA"/>
</dbReference>
<dbReference type="SMART" id="SM00421">
    <property type="entry name" value="HTH_LUXR"/>
    <property type="match status" value="1"/>
</dbReference>
<dbReference type="SUPFAM" id="SSF46894">
    <property type="entry name" value="C-terminal effector domain of the bipartite response regulators"/>
    <property type="match status" value="1"/>
</dbReference>
<accession>A0A9W6V005</accession>
<dbReference type="InterPro" id="IPR051797">
    <property type="entry name" value="TrmB-like"/>
</dbReference>
<dbReference type="InterPro" id="IPR016032">
    <property type="entry name" value="Sig_transdc_resp-reg_C-effctor"/>
</dbReference>
<protein>
    <recommendedName>
        <fullName evidence="1">HTH luxR-type domain-containing protein</fullName>
    </recommendedName>
</protein>
<dbReference type="Proteomes" id="UP001165041">
    <property type="component" value="Unassembled WGS sequence"/>
</dbReference>
<dbReference type="PRINTS" id="PR00038">
    <property type="entry name" value="HTHLUXR"/>
</dbReference>
<organism evidence="2 3">
    <name type="scientific">Kitasatospora phosalacinea</name>
    <dbReference type="NCBI Taxonomy" id="2065"/>
    <lineage>
        <taxon>Bacteria</taxon>
        <taxon>Bacillati</taxon>
        <taxon>Actinomycetota</taxon>
        <taxon>Actinomycetes</taxon>
        <taxon>Kitasatosporales</taxon>
        <taxon>Streptomycetaceae</taxon>
        <taxon>Kitasatospora</taxon>
    </lineage>
</organism>
<gene>
    <name evidence="2" type="ORF">Kpho02_25780</name>
</gene>
<reference evidence="2" key="1">
    <citation type="submission" date="2023-02" db="EMBL/GenBank/DDBJ databases">
        <title>Kitasatospora phosalacinea NBRC 14627.</title>
        <authorList>
            <person name="Ichikawa N."/>
            <person name="Sato H."/>
            <person name="Tonouchi N."/>
        </authorList>
    </citation>
    <scope>NUCLEOTIDE SEQUENCE</scope>
    <source>
        <strain evidence="2">NBRC 14627</strain>
    </source>
</reference>
<dbReference type="RefSeq" id="WP_285736116.1">
    <property type="nucleotide sequence ID" value="NZ_BSSA01000007.1"/>
</dbReference>
<dbReference type="InterPro" id="IPR002831">
    <property type="entry name" value="Tscrpt_reg_TrmB_N"/>
</dbReference>
<dbReference type="PANTHER" id="PTHR34293:SF1">
    <property type="entry name" value="HTH-TYPE TRANSCRIPTIONAL REGULATOR TRMBL2"/>
    <property type="match status" value="1"/>
</dbReference>
<dbReference type="InterPro" id="IPR000792">
    <property type="entry name" value="Tscrpt_reg_LuxR_C"/>
</dbReference>
<name>A0A9W6V005_9ACTN</name>
<evidence type="ECO:0000313" key="2">
    <source>
        <dbReference type="EMBL" id="GLW70279.1"/>
    </source>
</evidence>
<dbReference type="Pfam" id="PF01978">
    <property type="entry name" value="TrmB"/>
    <property type="match status" value="1"/>
</dbReference>
<proteinExistence type="predicted"/>
<sequence length="323" mass="35221">MLEALGLTATAGRVYRALLDRPADGIDEIAAHCALSATQVHDSLDELGTLMLVRASAEHPGRMRAVDPAVGLADLLARQEAELAERQATLAASRAAVTRMVADRAEHRSEHGERLLGMDAILHRLERMGRDTTREVISIQPGNQRPEDLDASRPADARVLARGITVRTLYQDSTRHQPHTVAYAHWLRSQGGEVRTSPTVPQRIVVVDRREALVPVDPEDNRKGALYVTEPGILHSLTDLFDQAWNTAVPLGSTTPEDPATGLTPTERELLRLLGSGLTDDAAGQRLGFSSRTVGRHMASIMERLNASSRFEAGIKAAQRGWL</sequence>
<dbReference type="Pfam" id="PF00196">
    <property type="entry name" value="GerE"/>
    <property type="match status" value="1"/>
</dbReference>
<comment type="caution">
    <text evidence="2">The sequence shown here is derived from an EMBL/GenBank/DDBJ whole genome shotgun (WGS) entry which is preliminary data.</text>
</comment>
<dbReference type="Gene3D" id="1.10.10.10">
    <property type="entry name" value="Winged helix-like DNA-binding domain superfamily/Winged helix DNA-binding domain"/>
    <property type="match status" value="2"/>
</dbReference>
<feature type="domain" description="HTH luxR-type" evidence="1">
    <location>
        <begin position="256"/>
        <end position="321"/>
    </location>
</feature>
<dbReference type="GO" id="GO:0006355">
    <property type="term" value="P:regulation of DNA-templated transcription"/>
    <property type="evidence" value="ECO:0007669"/>
    <property type="project" value="InterPro"/>
</dbReference>
<dbReference type="InterPro" id="IPR036388">
    <property type="entry name" value="WH-like_DNA-bd_sf"/>
</dbReference>
<dbReference type="GO" id="GO:0003677">
    <property type="term" value="F:DNA binding"/>
    <property type="evidence" value="ECO:0007669"/>
    <property type="project" value="InterPro"/>
</dbReference>
<evidence type="ECO:0000313" key="3">
    <source>
        <dbReference type="Proteomes" id="UP001165041"/>
    </source>
</evidence>
<dbReference type="PANTHER" id="PTHR34293">
    <property type="entry name" value="HTH-TYPE TRANSCRIPTIONAL REGULATOR TRMBL2"/>
    <property type="match status" value="1"/>
</dbReference>
<dbReference type="PROSITE" id="PS50043">
    <property type="entry name" value="HTH_LUXR_2"/>
    <property type="match status" value="1"/>
</dbReference>